<dbReference type="Proteomes" id="UP000199140">
    <property type="component" value="Unassembled WGS sequence"/>
</dbReference>
<dbReference type="EMBL" id="CP015367">
    <property type="protein sequence ID" value="APT31007.1"/>
    <property type="molecule type" value="Genomic_DNA"/>
</dbReference>
<evidence type="ECO:0000313" key="4">
    <source>
        <dbReference type="Proteomes" id="UP000185487"/>
    </source>
</evidence>
<accession>A0AAE8HNC7</accession>
<organism evidence="3 5">
    <name type="scientific">Methylobacterium phyllosphaerae</name>
    <dbReference type="NCBI Taxonomy" id="418223"/>
    <lineage>
        <taxon>Bacteria</taxon>
        <taxon>Pseudomonadati</taxon>
        <taxon>Pseudomonadota</taxon>
        <taxon>Alphaproteobacteria</taxon>
        <taxon>Hyphomicrobiales</taxon>
        <taxon>Methylobacteriaceae</taxon>
        <taxon>Methylobacterium</taxon>
    </lineage>
</organism>
<dbReference type="AlphaFoldDB" id="A0AAE8HNC7"/>
<proteinExistence type="predicted"/>
<gene>
    <name evidence="2" type="ORF">MCBMB27_01716</name>
    <name evidence="3" type="ORF">SAMN05192567_102112</name>
</gene>
<protein>
    <submittedName>
        <fullName evidence="3">Uncharacterized protein</fullName>
    </submittedName>
</protein>
<evidence type="ECO:0000256" key="1">
    <source>
        <dbReference type="SAM" id="MobiDB-lite"/>
    </source>
</evidence>
<reference evidence="3 5" key="2">
    <citation type="submission" date="2016-10" db="EMBL/GenBank/DDBJ databases">
        <authorList>
            <person name="Varghese N."/>
            <person name="Submissions S."/>
        </authorList>
    </citation>
    <scope>NUCLEOTIDE SEQUENCE [LARGE SCALE GENOMIC DNA]</scope>
    <source>
        <strain evidence="3 5">CBMB27</strain>
    </source>
</reference>
<name>A0AAE8HNC7_9HYPH</name>
<keyword evidence="4" id="KW-1185">Reference proteome</keyword>
<dbReference type="KEGG" id="mphy:MCBMB27_01716"/>
<sequence length="98" mass="10758">MFFRRTRVGTNPNGRAIPGAGDLCRKSEVTDEEIKQATEADLKDETAKPFAFKSGHTVDMAKAIETHPQAKTLLADKATIPGLRRTMVMTALIRGFPD</sequence>
<dbReference type="Proteomes" id="UP000185487">
    <property type="component" value="Chromosome"/>
</dbReference>
<reference evidence="2 4" key="1">
    <citation type="submission" date="2016-04" db="EMBL/GenBank/DDBJ databases">
        <title>Complete genome sequencing and analysis of CBMB27, Methylobacterium phyllosphaerae isolated from leaf tissues of rice (Oryza sativa L.).</title>
        <authorList>
            <person name="Lee Y."/>
            <person name="Hwangbo K."/>
            <person name="Chung H."/>
            <person name="Yoo J."/>
            <person name="Kim K.Y."/>
            <person name="Sa T.M."/>
            <person name="Um Y."/>
            <person name="Madhaiyan M."/>
        </authorList>
    </citation>
    <scope>NUCLEOTIDE SEQUENCE [LARGE SCALE GENOMIC DNA]</scope>
    <source>
        <strain evidence="2 4">CBMB27</strain>
    </source>
</reference>
<feature type="region of interest" description="Disordered" evidence="1">
    <location>
        <begin position="1"/>
        <end position="22"/>
    </location>
</feature>
<dbReference type="RefSeq" id="WP_075380205.1">
    <property type="nucleotide sequence ID" value="NZ_FOPK01000002.1"/>
</dbReference>
<dbReference type="EMBL" id="FOPK01000002">
    <property type="protein sequence ID" value="SFG32582.1"/>
    <property type="molecule type" value="Genomic_DNA"/>
</dbReference>
<evidence type="ECO:0000313" key="2">
    <source>
        <dbReference type="EMBL" id="APT31007.1"/>
    </source>
</evidence>
<evidence type="ECO:0000313" key="3">
    <source>
        <dbReference type="EMBL" id="SFG32582.1"/>
    </source>
</evidence>
<evidence type="ECO:0000313" key="5">
    <source>
        <dbReference type="Proteomes" id="UP000199140"/>
    </source>
</evidence>